<organism evidence="1 2">
    <name type="scientific">Stackebrandtia albiflava</name>
    <dbReference type="NCBI Taxonomy" id="406432"/>
    <lineage>
        <taxon>Bacteria</taxon>
        <taxon>Bacillati</taxon>
        <taxon>Actinomycetota</taxon>
        <taxon>Actinomycetes</taxon>
        <taxon>Glycomycetales</taxon>
        <taxon>Glycomycetaceae</taxon>
        <taxon>Stackebrandtia</taxon>
    </lineage>
</organism>
<keyword evidence="2" id="KW-1185">Reference proteome</keyword>
<protein>
    <submittedName>
        <fullName evidence="1">Uncharacterized protein</fullName>
    </submittedName>
</protein>
<dbReference type="OrthoDB" id="3575994at2"/>
<evidence type="ECO:0000313" key="2">
    <source>
        <dbReference type="Proteomes" id="UP000321617"/>
    </source>
</evidence>
<evidence type="ECO:0000313" key="1">
    <source>
        <dbReference type="EMBL" id="TWJ15534.1"/>
    </source>
</evidence>
<dbReference type="Proteomes" id="UP000321617">
    <property type="component" value="Unassembled WGS sequence"/>
</dbReference>
<dbReference type="RefSeq" id="WP_147134378.1">
    <property type="nucleotide sequence ID" value="NZ_BAABIJ010000001.1"/>
</dbReference>
<dbReference type="EMBL" id="VLLL01000005">
    <property type="protein sequence ID" value="TWJ15534.1"/>
    <property type="molecule type" value="Genomic_DNA"/>
</dbReference>
<comment type="caution">
    <text evidence="1">The sequence shown here is derived from an EMBL/GenBank/DDBJ whole genome shotgun (WGS) entry which is preliminary data.</text>
</comment>
<accession>A0A562VCC9</accession>
<gene>
    <name evidence="1" type="ORF">LX16_1245</name>
</gene>
<name>A0A562VCC9_9ACTN</name>
<dbReference type="AlphaFoldDB" id="A0A562VCC9"/>
<sequence length="137" mass="15096">MNPLWRSMYGPGLFHEAERARLSTEGDALVAEGLDGSLRVHVRRAPGVRHRVTLQGATGAVAVTSRRLVIFVNGSTRIDVTHRDPVRRRIDVRLAGADRVEFSCALDVLRPGSEGTVRLRLRTTHAPELVRRLNGSG</sequence>
<reference evidence="1 2" key="1">
    <citation type="journal article" date="2013" name="Stand. Genomic Sci.">
        <title>Genomic Encyclopedia of Type Strains, Phase I: The one thousand microbial genomes (KMG-I) project.</title>
        <authorList>
            <person name="Kyrpides N.C."/>
            <person name="Woyke T."/>
            <person name="Eisen J.A."/>
            <person name="Garrity G."/>
            <person name="Lilburn T.G."/>
            <person name="Beck B.J."/>
            <person name="Whitman W.B."/>
            <person name="Hugenholtz P."/>
            <person name="Klenk H.P."/>
        </authorList>
    </citation>
    <scope>NUCLEOTIDE SEQUENCE [LARGE SCALE GENOMIC DNA]</scope>
    <source>
        <strain evidence="1 2">DSM 45044</strain>
    </source>
</reference>
<proteinExistence type="predicted"/>